<dbReference type="PANTHER" id="PTHR43060:SF15">
    <property type="entry name" value="3-HYDROXYISOBUTYRATE DEHYDROGENASE-LIKE 1, MITOCHONDRIAL-RELATED"/>
    <property type="match status" value="1"/>
</dbReference>
<protein>
    <submittedName>
        <fullName evidence="6">2-hydroxy-3-oxopropionate reductase</fullName>
        <ecNumber evidence="6">1.1.1.60</ecNumber>
    </submittedName>
</protein>
<dbReference type="InterPro" id="IPR006115">
    <property type="entry name" value="6PGDH_NADP-bd"/>
</dbReference>
<reference evidence="6 7" key="1">
    <citation type="submission" date="2019-08" db="EMBL/GenBank/DDBJ databases">
        <title>Deep-cultivation of Planctomycetes and their phenomic and genomic characterization uncovers novel biology.</title>
        <authorList>
            <person name="Wiegand S."/>
            <person name="Jogler M."/>
            <person name="Boedeker C."/>
            <person name="Pinto D."/>
            <person name="Vollmers J."/>
            <person name="Rivas-Marin E."/>
            <person name="Kohn T."/>
            <person name="Peeters S.H."/>
            <person name="Heuer A."/>
            <person name="Rast P."/>
            <person name="Oberbeckmann S."/>
            <person name="Bunk B."/>
            <person name="Jeske O."/>
            <person name="Meyerdierks A."/>
            <person name="Storesund J.E."/>
            <person name="Kallscheuer N."/>
            <person name="Luecker S."/>
            <person name="Lage O.M."/>
            <person name="Pohl T."/>
            <person name="Merkel B.J."/>
            <person name="Hornburger P."/>
            <person name="Mueller R.-W."/>
            <person name="Bruemmer F."/>
            <person name="Labrenz M."/>
            <person name="Spormann A.M."/>
            <person name="Op den Camp H."/>
            <person name="Overmann J."/>
            <person name="Amann R."/>
            <person name="Jetten M.S.M."/>
            <person name="Mascher T."/>
            <person name="Medema M.H."/>
            <person name="Devos D.P."/>
            <person name="Kaster A.-K."/>
            <person name="Ovreas L."/>
            <person name="Rohde M."/>
            <person name="Galperin M.Y."/>
            <person name="Jogler C."/>
        </authorList>
    </citation>
    <scope>NUCLEOTIDE SEQUENCE [LARGE SCALE GENOMIC DNA]</scope>
    <source>
        <strain evidence="6 7">Pr1d</strain>
    </source>
</reference>
<dbReference type="RefSeq" id="WP_148072033.1">
    <property type="nucleotide sequence ID" value="NZ_CP042913.1"/>
</dbReference>
<name>A0A5B9Q6A2_9BACT</name>
<dbReference type="SUPFAM" id="SSF51735">
    <property type="entry name" value="NAD(P)-binding Rossmann-fold domains"/>
    <property type="match status" value="1"/>
</dbReference>
<sequence length="306" mass="32143">MTLSISPEKTRIGWIGTGVMGQSMCRHLVKAGYTTTVFNRTRAKAEPLLELGATWADSPREVAQASDVVFSIVGFPADVQQTILGENGALAGSKPGNVLVDMTTSRPSLAIEIAEQAALREVVNIDAPVSGGDVGARNGTLSIMIGGDEAQVEALAPCWEIMGTTWVWQGGPGAGQHTKMVNQTLIASNMVGVCEGLLYAHRAGLDLERVMQSVASGAAGSWSLSNLGPRIIAGNFDPGFFVEHFVKDMGIALAEAERMGLKLPGLALANELYGKLVEQGHARSGTHALMLALAGMSGVDWSERDG</sequence>
<dbReference type="EMBL" id="CP042913">
    <property type="protein sequence ID" value="QEG33239.1"/>
    <property type="molecule type" value="Genomic_DNA"/>
</dbReference>
<dbReference type="SUPFAM" id="SSF48179">
    <property type="entry name" value="6-phosphogluconate dehydrogenase C-terminal domain-like"/>
    <property type="match status" value="1"/>
</dbReference>
<dbReference type="KEGG" id="bgok:Pr1d_05000"/>
<dbReference type="Pfam" id="PF03446">
    <property type="entry name" value="NAD_binding_2"/>
    <property type="match status" value="1"/>
</dbReference>
<dbReference type="InterPro" id="IPR013328">
    <property type="entry name" value="6PGD_dom2"/>
</dbReference>
<dbReference type="InterPro" id="IPR029154">
    <property type="entry name" value="HIBADH-like_NADP-bd"/>
</dbReference>
<proteinExistence type="predicted"/>
<dbReference type="GO" id="GO:0051287">
    <property type="term" value="F:NAD binding"/>
    <property type="evidence" value="ECO:0007669"/>
    <property type="project" value="InterPro"/>
</dbReference>
<dbReference type="Proteomes" id="UP000323917">
    <property type="component" value="Chromosome"/>
</dbReference>
<dbReference type="EC" id="1.1.1.60" evidence="6"/>
<dbReference type="GO" id="GO:0008679">
    <property type="term" value="F:2-hydroxy-3-oxopropionate reductase activity"/>
    <property type="evidence" value="ECO:0007669"/>
    <property type="project" value="UniProtKB-EC"/>
</dbReference>
<keyword evidence="2" id="KW-0520">NAD</keyword>
<feature type="domain" description="3-hydroxyisobutyrate dehydrogenase-like NAD-binding" evidence="5">
    <location>
        <begin position="173"/>
        <end position="290"/>
    </location>
</feature>
<evidence type="ECO:0000259" key="4">
    <source>
        <dbReference type="Pfam" id="PF03446"/>
    </source>
</evidence>
<dbReference type="AlphaFoldDB" id="A0A5B9Q6A2"/>
<evidence type="ECO:0000256" key="2">
    <source>
        <dbReference type="ARBA" id="ARBA00023027"/>
    </source>
</evidence>
<evidence type="ECO:0000313" key="7">
    <source>
        <dbReference type="Proteomes" id="UP000323917"/>
    </source>
</evidence>
<dbReference type="Gene3D" id="1.10.1040.10">
    <property type="entry name" value="N-(1-d-carboxylethyl)-l-norvaline Dehydrogenase, domain 2"/>
    <property type="match status" value="1"/>
</dbReference>
<feature type="domain" description="6-phosphogluconate dehydrogenase NADP-binding" evidence="4">
    <location>
        <begin position="11"/>
        <end position="169"/>
    </location>
</feature>
<feature type="active site" evidence="3">
    <location>
        <position position="179"/>
    </location>
</feature>
<dbReference type="GO" id="GO:0050661">
    <property type="term" value="F:NADP binding"/>
    <property type="evidence" value="ECO:0007669"/>
    <property type="project" value="InterPro"/>
</dbReference>
<dbReference type="InterPro" id="IPR015815">
    <property type="entry name" value="HIBADH-related"/>
</dbReference>
<evidence type="ECO:0000259" key="5">
    <source>
        <dbReference type="Pfam" id="PF14833"/>
    </source>
</evidence>
<organism evidence="6 7">
    <name type="scientific">Bythopirellula goksoeyrii</name>
    <dbReference type="NCBI Taxonomy" id="1400387"/>
    <lineage>
        <taxon>Bacteria</taxon>
        <taxon>Pseudomonadati</taxon>
        <taxon>Planctomycetota</taxon>
        <taxon>Planctomycetia</taxon>
        <taxon>Pirellulales</taxon>
        <taxon>Lacipirellulaceae</taxon>
        <taxon>Bythopirellula</taxon>
    </lineage>
</organism>
<dbReference type="InterPro" id="IPR036291">
    <property type="entry name" value="NAD(P)-bd_dom_sf"/>
</dbReference>
<dbReference type="Gene3D" id="3.40.50.720">
    <property type="entry name" value="NAD(P)-binding Rossmann-like Domain"/>
    <property type="match status" value="1"/>
</dbReference>
<evidence type="ECO:0000256" key="1">
    <source>
        <dbReference type="ARBA" id="ARBA00023002"/>
    </source>
</evidence>
<dbReference type="Pfam" id="PF14833">
    <property type="entry name" value="NAD_binding_11"/>
    <property type="match status" value="1"/>
</dbReference>
<evidence type="ECO:0000256" key="3">
    <source>
        <dbReference type="PIRSR" id="PIRSR000103-1"/>
    </source>
</evidence>
<gene>
    <name evidence="6" type="primary">glxR</name>
    <name evidence="6" type="ORF">Pr1d_05000</name>
</gene>
<dbReference type="InterPro" id="IPR008927">
    <property type="entry name" value="6-PGluconate_DH-like_C_sf"/>
</dbReference>
<dbReference type="OrthoDB" id="9786703at2"/>
<keyword evidence="1 6" id="KW-0560">Oxidoreductase</keyword>
<accession>A0A5B9Q6A2</accession>
<dbReference type="PIRSF" id="PIRSF000103">
    <property type="entry name" value="HIBADH"/>
    <property type="match status" value="1"/>
</dbReference>
<evidence type="ECO:0000313" key="6">
    <source>
        <dbReference type="EMBL" id="QEG33239.1"/>
    </source>
</evidence>
<dbReference type="PANTHER" id="PTHR43060">
    <property type="entry name" value="3-HYDROXYISOBUTYRATE DEHYDROGENASE-LIKE 1, MITOCHONDRIAL-RELATED"/>
    <property type="match status" value="1"/>
</dbReference>
<keyword evidence="7" id="KW-1185">Reference proteome</keyword>